<sequence length="116" mass="13391">YETPEPAEHAAEEILRERQEEGDTSTLENAKAFFESFRESQVSLYQAKEKDRGDAVPSTTNRIDEEKQEKKGDDGEKKGDDGEKKEGHEEERRRQEEREDEARGQDGERKGFSSLQ</sequence>
<protein>
    <submittedName>
        <fullName evidence="2">Uncharacterized protein</fullName>
    </submittedName>
</protein>
<proteinExistence type="predicted"/>
<feature type="compositionally biased region" description="Basic and acidic residues" evidence="1">
    <location>
        <begin position="1"/>
        <end position="21"/>
    </location>
</feature>
<feature type="region of interest" description="Disordered" evidence="1">
    <location>
        <begin position="1"/>
        <end position="26"/>
    </location>
</feature>
<dbReference type="EMBL" id="MIGC01003520">
    <property type="protein sequence ID" value="PHJ19311.1"/>
    <property type="molecule type" value="Genomic_DNA"/>
</dbReference>
<dbReference type="GeneID" id="94430223"/>
<evidence type="ECO:0000313" key="2">
    <source>
        <dbReference type="EMBL" id="PHJ19311.1"/>
    </source>
</evidence>
<organism evidence="2 3">
    <name type="scientific">Cystoisospora suis</name>
    <dbReference type="NCBI Taxonomy" id="483139"/>
    <lineage>
        <taxon>Eukaryota</taxon>
        <taxon>Sar</taxon>
        <taxon>Alveolata</taxon>
        <taxon>Apicomplexa</taxon>
        <taxon>Conoidasida</taxon>
        <taxon>Coccidia</taxon>
        <taxon>Eucoccidiorida</taxon>
        <taxon>Eimeriorina</taxon>
        <taxon>Sarcocystidae</taxon>
        <taxon>Cystoisospora</taxon>
    </lineage>
</organism>
<comment type="caution">
    <text evidence="2">The sequence shown here is derived from an EMBL/GenBank/DDBJ whole genome shotgun (WGS) entry which is preliminary data.</text>
</comment>
<feature type="non-terminal residue" evidence="2">
    <location>
        <position position="1"/>
    </location>
</feature>
<accession>A0A2C6JY38</accession>
<reference evidence="2 3" key="1">
    <citation type="journal article" date="2017" name="Int. J. Parasitol.">
        <title>The genome of the protozoan parasite Cystoisospora suis and a reverse vaccinology approach to identify vaccine candidates.</title>
        <authorList>
            <person name="Palmieri N."/>
            <person name="Shrestha A."/>
            <person name="Ruttkowski B."/>
            <person name="Beck T."/>
            <person name="Vogl C."/>
            <person name="Tomley F."/>
            <person name="Blake D.P."/>
            <person name="Joachim A."/>
        </authorList>
    </citation>
    <scope>NUCLEOTIDE SEQUENCE [LARGE SCALE GENOMIC DNA]</scope>
    <source>
        <strain evidence="2 3">Wien I</strain>
    </source>
</reference>
<feature type="region of interest" description="Disordered" evidence="1">
    <location>
        <begin position="42"/>
        <end position="116"/>
    </location>
</feature>
<dbReference type="RefSeq" id="XP_067921013.1">
    <property type="nucleotide sequence ID" value="XM_068067012.1"/>
</dbReference>
<feature type="compositionally biased region" description="Basic and acidic residues" evidence="1">
    <location>
        <begin position="62"/>
        <end position="116"/>
    </location>
</feature>
<evidence type="ECO:0000256" key="1">
    <source>
        <dbReference type="SAM" id="MobiDB-lite"/>
    </source>
</evidence>
<keyword evidence="3" id="KW-1185">Reference proteome</keyword>
<feature type="non-terminal residue" evidence="2">
    <location>
        <position position="116"/>
    </location>
</feature>
<dbReference type="Proteomes" id="UP000221165">
    <property type="component" value="Unassembled WGS sequence"/>
</dbReference>
<name>A0A2C6JY38_9APIC</name>
<dbReference type="VEuPathDB" id="ToxoDB:CSUI_006861"/>
<gene>
    <name evidence="2" type="ORF">CSUI_006861</name>
</gene>
<dbReference type="AlphaFoldDB" id="A0A2C6JY38"/>
<evidence type="ECO:0000313" key="3">
    <source>
        <dbReference type="Proteomes" id="UP000221165"/>
    </source>
</evidence>